<reference evidence="1 2" key="1">
    <citation type="submission" date="2020-07" db="EMBL/GenBank/DDBJ databases">
        <title>Roseicoccus Jingziensis gen. nov., sp. nov., isolated from coastal seawater.</title>
        <authorList>
            <person name="Feng X."/>
        </authorList>
    </citation>
    <scope>NUCLEOTIDE SEQUENCE [LARGE SCALE GENOMIC DNA]</scope>
    <source>
        <strain evidence="1 2">N1E253</strain>
    </source>
</reference>
<dbReference type="AlphaFoldDB" id="A0A851GLK0"/>
<dbReference type="InterPro" id="IPR021488">
    <property type="entry name" value="DUF3142"/>
</dbReference>
<sequence length="383" mass="43074">MAQEVYVWQRVWTDPVGAAVKERAEQFDGVCVLVAEVDRKGDGSWEVQRFADPEAYARGHEVSLAVRIASGASISAWDRESCDRIVSLLGHYAGMTSVFQIDYDCPSGKLSDYVRLCAALRRAFPDHRLELTCLPDWLGRDGFSSLVEYADRYVMQVHGLLGYGGGQRLCDPELAREAAWQCGELGVPFLIALPTYRHAVGVGVDGGILDVVSEGEELRQGVTYQLRGADHQEMASLVREWEESRPESMIGVIWYRLPVDGESMNWTWASLQRVMQGMEVEKQWSMKMEPQDDGMYLLKLENKTVANLELPRVLQVSWLSGYCLTSDGMGAYKVSHLERDSKAVLKWQGGDPRPMPPGTSLAVAWFRYHVQPEAGFRIIECRE</sequence>
<dbReference type="Pfam" id="PF11340">
    <property type="entry name" value="DUF3142"/>
    <property type="match status" value="1"/>
</dbReference>
<dbReference type="Proteomes" id="UP000557872">
    <property type="component" value="Unassembled WGS sequence"/>
</dbReference>
<gene>
    <name evidence="1" type="ORF">HW115_10515</name>
</gene>
<dbReference type="RefSeq" id="WP_178932674.1">
    <property type="nucleotide sequence ID" value="NZ_JACBAZ010000004.1"/>
</dbReference>
<keyword evidence="2" id="KW-1185">Reference proteome</keyword>
<dbReference type="EMBL" id="JACBAZ010000004">
    <property type="protein sequence ID" value="NWK56045.1"/>
    <property type="molecule type" value="Genomic_DNA"/>
</dbReference>
<evidence type="ECO:0000313" key="2">
    <source>
        <dbReference type="Proteomes" id="UP000557872"/>
    </source>
</evidence>
<proteinExistence type="predicted"/>
<protein>
    <submittedName>
        <fullName evidence="1">DUF3142 domain-containing protein</fullName>
    </submittedName>
</protein>
<comment type="caution">
    <text evidence="1">The sequence shown here is derived from an EMBL/GenBank/DDBJ whole genome shotgun (WGS) entry which is preliminary data.</text>
</comment>
<organism evidence="1 2">
    <name type="scientific">Oceaniferula marina</name>
    <dbReference type="NCBI Taxonomy" id="2748318"/>
    <lineage>
        <taxon>Bacteria</taxon>
        <taxon>Pseudomonadati</taxon>
        <taxon>Verrucomicrobiota</taxon>
        <taxon>Verrucomicrobiia</taxon>
        <taxon>Verrucomicrobiales</taxon>
        <taxon>Verrucomicrobiaceae</taxon>
        <taxon>Oceaniferula</taxon>
    </lineage>
</organism>
<name>A0A851GLK0_9BACT</name>
<evidence type="ECO:0000313" key="1">
    <source>
        <dbReference type="EMBL" id="NWK56045.1"/>
    </source>
</evidence>
<accession>A0A851GLK0</accession>